<dbReference type="GO" id="GO:0008964">
    <property type="term" value="F:phosphoenolpyruvate carboxylase activity"/>
    <property type="evidence" value="ECO:0007669"/>
    <property type="project" value="UniProtKB-EC"/>
</dbReference>
<dbReference type="PANTHER" id="PTHR30523:SF6">
    <property type="entry name" value="PHOSPHOENOLPYRUVATE CARBOXYLASE"/>
    <property type="match status" value="1"/>
</dbReference>
<protein>
    <recommendedName>
        <fullName evidence="2">Phosphoenolpyruvate carboxylase</fullName>
    </recommendedName>
</protein>
<dbReference type="Pfam" id="PF00311">
    <property type="entry name" value="PEPcase"/>
    <property type="match status" value="2"/>
</dbReference>
<dbReference type="SUPFAM" id="SSF51621">
    <property type="entry name" value="Phosphoenolpyruvate/pyruvate domain"/>
    <property type="match status" value="1"/>
</dbReference>
<organism evidence="3 4">
    <name type="scientific">Carboxylicivirga linearis</name>
    <dbReference type="NCBI Taxonomy" id="1628157"/>
    <lineage>
        <taxon>Bacteria</taxon>
        <taxon>Pseudomonadati</taxon>
        <taxon>Bacteroidota</taxon>
        <taxon>Bacteroidia</taxon>
        <taxon>Marinilabiliales</taxon>
        <taxon>Marinilabiliaceae</taxon>
        <taxon>Carboxylicivirga</taxon>
    </lineage>
</organism>
<accession>A0ABS5JYG0</accession>
<evidence type="ECO:0000256" key="2">
    <source>
        <dbReference type="ARBA" id="ARBA00022419"/>
    </source>
</evidence>
<dbReference type="InterPro" id="IPR015813">
    <property type="entry name" value="Pyrv/PenolPyrv_kinase-like_dom"/>
</dbReference>
<dbReference type="InterPro" id="IPR021135">
    <property type="entry name" value="PEP_COase"/>
</dbReference>
<keyword evidence="3" id="KW-0456">Lyase</keyword>
<evidence type="ECO:0000313" key="3">
    <source>
        <dbReference type="EMBL" id="MBS2099959.1"/>
    </source>
</evidence>
<comment type="function">
    <text evidence="1">Forms oxaloacetate, a four-carbon dicarboxylic acid source for the tricarboxylic acid cycle.</text>
</comment>
<dbReference type="RefSeq" id="WP_212217201.1">
    <property type="nucleotide sequence ID" value="NZ_JAGUCO010000017.1"/>
</dbReference>
<dbReference type="Proteomes" id="UP000708576">
    <property type="component" value="Unassembled WGS sequence"/>
</dbReference>
<gene>
    <name evidence="3" type="ORF">KEM10_16850</name>
</gene>
<keyword evidence="4" id="KW-1185">Reference proteome</keyword>
<dbReference type="EMBL" id="JAGUCO010000017">
    <property type="protein sequence ID" value="MBS2099959.1"/>
    <property type="molecule type" value="Genomic_DNA"/>
</dbReference>
<evidence type="ECO:0000256" key="1">
    <source>
        <dbReference type="ARBA" id="ARBA00003670"/>
    </source>
</evidence>
<dbReference type="PRINTS" id="PR00150">
    <property type="entry name" value="PEPCARBXLASE"/>
</dbReference>
<reference evidence="3 4" key="1">
    <citation type="journal article" date="2015" name="Int. J. Syst. Evol. Microbiol.">
        <title>Carboxylicivirga linearis sp. nov., isolated from a sea cucumber culture pond.</title>
        <authorList>
            <person name="Wang F.Q."/>
            <person name="Zhou Y.X."/>
            <person name="Lin X.Z."/>
            <person name="Chen G.J."/>
            <person name="Du Z.J."/>
        </authorList>
    </citation>
    <scope>NUCLEOTIDE SEQUENCE [LARGE SCALE GENOMIC DNA]</scope>
    <source>
        <strain evidence="3 4">FB218</strain>
    </source>
</reference>
<sequence>MSDQIERAFREEVELKYELYNSLFLTLPLDAVQQTGLLLPLLNDACQKGLAEGLSPATIIRNFFAEHKPGFTEEDQVKFLFKVIQYVERQIVLIDALEEAAYKKIHRIGKHWQRIKDKVQRKSLEDQLEKVLESFAIRVVLTAHPTQFYPGKVLAISTDLMDAIRKGDVAYVRDLLQQLGQTPFFRKQKPTAYDEAHALIWYLSNIFYPAIGEIMDNISKTLADHHQMGKLIAMGFWPGGDRDGNPFVTVDTTIKVAKRLRAAVTSCYYEDLKLLKRRLSFPGIYELMNELDVMFTDELSNSSGEKNIDLNTLIAKLEEIETMLTDSYEGLFLDQLQSFRRKINLFGFYFASIDIRQDSRIIHKAFDALVEKNPGLLPADFDSMDAQQKLDVLLSLNADVEIEGMEDPVVQDTLRSFGVMKTIQEQNGETGAHRYIISNCRGPLDMARVMAMAKMCGWKSDEVSVDIVPLFETIDDLEGAGTSMTTIYNHPIYKAHLQRRKKLQTVMLGFSDGTKDGGYLTANWSIYRAKEDITEVSRNADVEVMFFDGRGGPPARGGGNSHLFYSAMGKKVENKQIQMTVQGQTISSHYGIKQAAINNLGHLLSAGMENNLFNHQAAELDDKQRALFEQLSSDSYNKYESLKQNDLFMPFLEERSTLKYYGLANIGSRPSKRGKDSKLNFDDLRAIPFVGAWSQLKLNVPGFYGLGTALKAQQDAGNWDACVDLYNTSVFFKALVANSMQSMSKSNFALTQYMSEDPKFGEFWKLIHDEFELTKKMVLKISGYNEFLEDSARSRMSISLRERIVLPLLTIQQHALIQVDKKSQEGDDKFKDKYEKMVIRSLFGNINASRNSV</sequence>
<proteinExistence type="predicted"/>
<name>A0ABS5JYG0_9BACT</name>
<dbReference type="PANTHER" id="PTHR30523">
    <property type="entry name" value="PHOSPHOENOLPYRUVATE CARBOXYLASE"/>
    <property type="match status" value="1"/>
</dbReference>
<evidence type="ECO:0000313" key="4">
    <source>
        <dbReference type="Proteomes" id="UP000708576"/>
    </source>
</evidence>
<comment type="caution">
    <text evidence="3">The sequence shown here is derived from an EMBL/GenBank/DDBJ whole genome shotgun (WGS) entry which is preliminary data.</text>
</comment>